<dbReference type="CDD" id="cd00043">
    <property type="entry name" value="CYCLIN_SF"/>
    <property type="match status" value="2"/>
</dbReference>
<gene>
    <name evidence="1" type="ORF">Metus_0019</name>
</gene>
<dbReference type="Gene3D" id="1.10.472.170">
    <property type="match status" value="1"/>
</dbReference>
<comment type="caution">
    <text evidence="1">The sequence shown here is derived from an EMBL/GenBank/DDBJ whole genome shotgun (WGS) entry which is preliminary data.</text>
</comment>
<evidence type="ECO:0008006" key="3">
    <source>
        <dbReference type="Google" id="ProtNLM"/>
    </source>
</evidence>
<accession>A0A3S4UHN5</accession>
<dbReference type="EMBL" id="RXGA01000001">
    <property type="protein sequence ID" value="RWX73994.1"/>
    <property type="molecule type" value="Genomic_DNA"/>
</dbReference>
<organism evidence="1 2">
    <name type="scientific">Methanosuratincola subterraneus</name>
    <dbReference type="NCBI Taxonomy" id="2593994"/>
    <lineage>
        <taxon>Archaea</taxon>
        <taxon>Thermoproteota</taxon>
        <taxon>Methanosuratincolia</taxon>
        <taxon>Candidatus Methanomethylicales</taxon>
        <taxon>Candidatus Methanomethylicaceae</taxon>
        <taxon>Candidatus Methanosuratincola (ex Vanwonterghem et al. 2016)</taxon>
    </lineage>
</organism>
<sequence length="311" mass="34903">MSCDECKGVLIPDGSGNLVCVECGLVHSNCDFYNPPVGKKQRLGSLITKGPAFFTDSSERKLSPETQAKYIRLKRLQESAYNGSCLNMLQLRRDLELIAVELCMPREVVETAMNFFDQLLSKLRNPYGNYGMLMAVCLASVSREFGDRAPVRLPELVNAFKRRGYKLSVRVVAKNLNFHSFFIPFNKKFHQSEDYLGRVVEKLRTSPFIQVRIRLIGFEPDDYFQRLLSLSKVLLAGLPPPRRSGKNPYLLAASAVFLANKILAESRSAESILTKSQFSKDVGIAEYTLRSHLSTVFTNGASQSKMLAAQI</sequence>
<evidence type="ECO:0000313" key="2">
    <source>
        <dbReference type="Proteomes" id="UP000288215"/>
    </source>
</evidence>
<proteinExistence type="predicted"/>
<protein>
    <recommendedName>
        <fullName evidence="3">Transcription initiation factor IIB family protein</fullName>
    </recommendedName>
</protein>
<reference evidence="1 2" key="1">
    <citation type="submission" date="2018-12" db="EMBL/GenBank/DDBJ databases">
        <title>The complete genome of the methanogenic archaea of the candidate phylum Verstraetearchaeota, obtained from the metagenome of underground thermal water.</title>
        <authorList>
            <person name="Kadnikov V.V."/>
            <person name="Mardanov A.V."/>
            <person name="Beletsky A.V."/>
            <person name="Karnachuk O.V."/>
            <person name="Ravin N.V."/>
        </authorList>
    </citation>
    <scope>NUCLEOTIDE SEQUENCE [LARGE SCALE GENOMIC DNA]</scope>
    <source>
        <strain evidence="1">Ch88</strain>
    </source>
</reference>
<dbReference type="Proteomes" id="UP000288215">
    <property type="component" value="Unassembled WGS sequence"/>
</dbReference>
<dbReference type="AlphaFoldDB" id="A0A3S4UHN5"/>
<name>A0A3S4UHN5_METS7</name>
<evidence type="ECO:0000313" key="1">
    <source>
        <dbReference type="EMBL" id="RWX73994.1"/>
    </source>
</evidence>